<dbReference type="InterPro" id="IPR051035">
    <property type="entry name" value="Mito_inheritance_9"/>
</dbReference>
<evidence type="ECO:0000256" key="4">
    <source>
        <dbReference type="ARBA" id="ARBA00022946"/>
    </source>
</evidence>
<dbReference type="PANTHER" id="PTHR36091:SF1">
    <property type="entry name" value="ALTERED INHERITANCE OF MITOCHONDRIA PROTEIN 9, MITOCHONDRIAL"/>
    <property type="match status" value="1"/>
</dbReference>
<evidence type="ECO:0000256" key="2">
    <source>
        <dbReference type="ARBA" id="ARBA00005543"/>
    </source>
</evidence>
<protein>
    <recommendedName>
        <fullName evidence="3">Altered inheritance of mitochondria protein 9, mitochondrial</fullName>
    </recommendedName>
    <alternativeName>
        <fullName evidence="6">Found in mitochondrial proteome protein 29</fullName>
    </alternativeName>
</protein>
<evidence type="ECO:0000256" key="6">
    <source>
        <dbReference type="ARBA" id="ARBA00031849"/>
    </source>
</evidence>
<proteinExistence type="inferred from homology"/>
<dbReference type="EMBL" id="JBFTWV010000180">
    <property type="protein sequence ID" value="KAL2784417.1"/>
    <property type="molecule type" value="Genomic_DNA"/>
</dbReference>
<dbReference type="Proteomes" id="UP001610563">
    <property type="component" value="Unassembled WGS sequence"/>
</dbReference>
<name>A0ABR4FMH1_9EURO</name>
<evidence type="ECO:0000313" key="7">
    <source>
        <dbReference type="EMBL" id="KAL2784417.1"/>
    </source>
</evidence>
<keyword evidence="8" id="KW-1185">Reference proteome</keyword>
<evidence type="ECO:0000256" key="5">
    <source>
        <dbReference type="ARBA" id="ARBA00023128"/>
    </source>
</evidence>
<sequence>MSNHMQNSLKRSLGRPHPGYLCRRSSSRGFAFVASLLPSAGRSEPRLPDLCMERPDGSQMRIPEDALYKYTRHRWLVDEQTELSKRYLKFNLRGLLHIAVGVCEGARYCTRVIKCSESLNSKAFILRMDNGMEVVAKLPNPGAGASKYATASEVATHELLRDVFKLPVPQVLAWSYHASSNPVGAEYIVTEKAPGVRLSSVWKQWPRKSKVKMVELITDMENTLSSVSFPSHGSIYLKDDLRSLTGNVDDIKANGVPNEALGRFTIGPLPSAELWEGNRGEMDLDRGPWRTASDYTRAMGWNEIAWIREHAVPRINQYRTSDPFETPANGIALLTQYMNTAASLVPPPTEDADDAASRNVLWHPSLQLDNVFVDPRTHEITSIVDWQSTRVAPLFYHSDIPPMFKHSGPVTDGWVVPERPADFASLSAAEKAKIDADLEAETLHKLYESLVYKRSARHWSVLANQNLEALRAPTMLVTKVWETRNLFSLRDSLITLSTQWDTLFPESTLPCPIRFAEKEIELHRKEKENMQGVGAIMALLRDGGALPATDGMIESEDFEMAQSNNRKFKEVFVRGAEGEEERELFERLWPYQEPRAA</sequence>
<accession>A0ABR4FMH1</accession>
<comment type="similarity">
    <text evidence="2">Belongs to the AIM9 family.</text>
</comment>
<comment type="subcellular location">
    <subcellularLocation>
        <location evidence="1">Mitochondrion</location>
    </subcellularLocation>
</comment>
<dbReference type="InterPro" id="IPR011009">
    <property type="entry name" value="Kinase-like_dom_sf"/>
</dbReference>
<gene>
    <name evidence="7" type="ORF">BJX66DRAFT_316634</name>
</gene>
<dbReference type="SUPFAM" id="SSF56112">
    <property type="entry name" value="Protein kinase-like (PK-like)"/>
    <property type="match status" value="1"/>
</dbReference>
<reference evidence="7 8" key="1">
    <citation type="submission" date="2024-07" db="EMBL/GenBank/DDBJ databases">
        <title>Section-level genome sequencing and comparative genomics of Aspergillus sections Usti and Cavernicolus.</title>
        <authorList>
            <consortium name="Lawrence Berkeley National Laboratory"/>
            <person name="Nybo J.L."/>
            <person name="Vesth T.C."/>
            <person name="Theobald S."/>
            <person name="Frisvad J.C."/>
            <person name="Larsen T.O."/>
            <person name="Kjaerboelling I."/>
            <person name="Rothschild-Mancinelli K."/>
            <person name="Lyhne E.K."/>
            <person name="Kogle M.E."/>
            <person name="Barry K."/>
            <person name="Clum A."/>
            <person name="Na H."/>
            <person name="Ledsgaard L."/>
            <person name="Lin J."/>
            <person name="Lipzen A."/>
            <person name="Kuo A."/>
            <person name="Riley R."/>
            <person name="Mondo S."/>
            <person name="Labutti K."/>
            <person name="Haridas S."/>
            <person name="Pangalinan J."/>
            <person name="Salamov A.A."/>
            <person name="Simmons B.A."/>
            <person name="Magnuson J.K."/>
            <person name="Chen J."/>
            <person name="Drula E."/>
            <person name="Henrissat B."/>
            <person name="Wiebenga A."/>
            <person name="Lubbers R.J."/>
            <person name="Gomes A.C."/>
            <person name="Makela M.R."/>
            <person name="Stajich J."/>
            <person name="Grigoriev I.V."/>
            <person name="Mortensen U.H."/>
            <person name="De Vries R.P."/>
            <person name="Baker S.E."/>
            <person name="Andersen M.R."/>
        </authorList>
    </citation>
    <scope>NUCLEOTIDE SEQUENCE [LARGE SCALE GENOMIC DNA]</scope>
    <source>
        <strain evidence="7 8">CBS 209.92</strain>
    </source>
</reference>
<keyword evidence="5" id="KW-0496">Mitochondrion</keyword>
<dbReference type="PANTHER" id="PTHR36091">
    <property type="entry name" value="ALTERED INHERITANCE OF MITOCHONDRIA PROTEIN 9, MITOCHONDRIAL"/>
    <property type="match status" value="1"/>
</dbReference>
<keyword evidence="4" id="KW-0809">Transit peptide</keyword>
<comment type="caution">
    <text evidence="7">The sequence shown here is derived from an EMBL/GenBank/DDBJ whole genome shotgun (WGS) entry which is preliminary data.</text>
</comment>
<evidence type="ECO:0000256" key="3">
    <source>
        <dbReference type="ARBA" id="ARBA00016197"/>
    </source>
</evidence>
<evidence type="ECO:0000256" key="1">
    <source>
        <dbReference type="ARBA" id="ARBA00004173"/>
    </source>
</evidence>
<organism evidence="7 8">
    <name type="scientific">Aspergillus keveii</name>
    <dbReference type="NCBI Taxonomy" id="714993"/>
    <lineage>
        <taxon>Eukaryota</taxon>
        <taxon>Fungi</taxon>
        <taxon>Dikarya</taxon>
        <taxon>Ascomycota</taxon>
        <taxon>Pezizomycotina</taxon>
        <taxon>Eurotiomycetes</taxon>
        <taxon>Eurotiomycetidae</taxon>
        <taxon>Eurotiales</taxon>
        <taxon>Aspergillaceae</taxon>
        <taxon>Aspergillus</taxon>
        <taxon>Aspergillus subgen. Nidulantes</taxon>
    </lineage>
</organism>
<evidence type="ECO:0000313" key="8">
    <source>
        <dbReference type="Proteomes" id="UP001610563"/>
    </source>
</evidence>